<keyword evidence="4 7" id="KW-0573">Peptidoglycan synthesis</keyword>
<accession>A0ABW4N136</accession>
<comment type="pathway">
    <text evidence="7">Cell wall biogenesis; peptidoglycan biosynthesis.</text>
</comment>
<dbReference type="Proteomes" id="UP001597237">
    <property type="component" value="Unassembled WGS sequence"/>
</dbReference>
<keyword evidence="3 7" id="KW-0133">Cell shape</keyword>
<feature type="binding site" evidence="7">
    <location>
        <begin position="39"/>
        <end position="40"/>
    </location>
    <ligand>
        <name>substrate</name>
    </ligand>
</feature>
<evidence type="ECO:0000256" key="2">
    <source>
        <dbReference type="ARBA" id="ARBA00013090"/>
    </source>
</evidence>
<evidence type="ECO:0000313" key="9">
    <source>
        <dbReference type="Proteomes" id="UP001597237"/>
    </source>
</evidence>
<dbReference type="InterPro" id="IPR004391">
    <property type="entry name" value="Glu_race"/>
</dbReference>
<proteinExistence type="inferred from homology"/>
<feature type="active site" description="Proton donor/acceptor" evidence="7">
    <location>
        <position position="70"/>
    </location>
</feature>
<feature type="binding site" evidence="7">
    <location>
        <begin position="7"/>
        <end position="8"/>
    </location>
    <ligand>
        <name>substrate</name>
    </ligand>
</feature>
<protein>
    <recommendedName>
        <fullName evidence="2 7">Glutamate racemase</fullName>
        <ecNumber evidence="2 7">5.1.1.3</ecNumber>
    </recommendedName>
</protein>
<dbReference type="InterPro" id="IPR015942">
    <property type="entry name" value="Asp/Glu/hydantoin_racemase"/>
</dbReference>
<dbReference type="PANTHER" id="PTHR21198:SF2">
    <property type="entry name" value="GLUTAMATE RACEMASE"/>
    <property type="match status" value="1"/>
</dbReference>
<dbReference type="InterPro" id="IPR001920">
    <property type="entry name" value="Asp/Glu_race"/>
</dbReference>
<comment type="catalytic activity">
    <reaction evidence="1 7">
        <text>L-glutamate = D-glutamate</text>
        <dbReference type="Rhea" id="RHEA:12813"/>
        <dbReference type="ChEBI" id="CHEBI:29985"/>
        <dbReference type="ChEBI" id="CHEBI:29986"/>
        <dbReference type="EC" id="5.1.1.3"/>
    </reaction>
</comment>
<evidence type="ECO:0000313" key="8">
    <source>
        <dbReference type="EMBL" id="MFD1783547.1"/>
    </source>
</evidence>
<evidence type="ECO:0000256" key="5">
    <source>
        <dbReference type="ARBA" id="ARBA00023235"/>
    </source>
</evidence>
<keyword evidence="9" id="KW-1185">Reference proteome</keyword>
<evidence type="ECO:0000256" key="1">
    <source>
        <dbReference type="ARBA" id="ARBA00001602"/>
    </source>
</evidence>
<feature type="binding site" evidence="7">
    <location>
        <begin position="71"/>
        <end position="72"/>
    </location>
    <ligand>
        <name>substrate</name>
    </ligand>
</feature>
<feature type="active site" description="Proton donor/acceptor" evidence="7">
    <location>
        <position position="206"/>
    </location>
</feature>
<dbReference type="HAMAP" id="MF_00258">
    <property type="entry name" value="Glu_racemase"/>
    <property type="match status" value="1"/>
</dbReference>
<comment type="function">
    <text evidence="7">Provides the (R)-glutamate required for cell wall biosynthesis.</text>
</comment>
<keyword evidence="5 7" id="KW-0413">Isomerase</keyword>
<dbReference type="SUPFAM" id="SSF53681">
    <property type="entry name" value="Aspartate/glutamate racemase"/>
    <property type="match status" value="2"/>
</dbReference>
<dbReference type="Gene3D" id="3.40.50.1860">
    <property type="match status" value="2"/>
</dbReference>
<dbReference type="EMBL" id="JBHUEY010000001">
    <property type="protein sequence ID" value="MFD1783547.1"/>
    <property type="molecule type" value="Genomic_DNA"/>
</dbReference>
<reference evidence="9" key="1">
    <citation type="journal article" date="2019" name="Int. J. Syst. Evol. Microbiol.">
        <title>The Global Catalogue of Microorganisms (GCM) 10K type strain sequencing project: providing services to taxonomists for standard genome sequencing and annotation.</title>
        <authorList>
            <consortium name="The Broad Institute Genomics Platform"/>
            <consortium name="The Broad Institute Genome Sequencing Center for Infectious Disease"/>
            <person name="Wu L."/>
            <person name="Ma J."/>
        </authorList>
    </citation>
    <scope>NUCLEOTIDE SEQUENCE [LARGE SCALE GENOMIC DNA]</scope>
    <source>
        <strain evidence="9">DFY28</strain>
    </source>
</reference>
<evidence type="ECO:0000256" key="3">
    <source>
        <dbReference type="ARBA" id="ARBA00022960"/>
    </source>
</evidence>
<dbReference type="PANTHER" id="PTHR21198">
    <property type="entry name" value="GLUTAMATE RACEMASE"/>
    <property type="match status" value="1"/>
</dbReference>
<dbReference type="Pfam" id="PF01177">
    <property type="entry name" value="Asp_Glu_race"/>
    <property type="match status" value="1"/>
</dbReference>
<comment type="caution">
    <text evidence="8">The sequence shown here is derived from an EMBL/GenBank/DDBJ whole genome shotgun (WGS) entry which is preliminary data.</text>
</comment>
<gene>
    <name evidence="7" type="primary">murI</name>
    <name evidence="8" type="ORF">ACFSC0_09100</name>
</gene>
<feature type="binding site" evidence="7">
    <location>
        <begin position="207"/>
        <end position="208"/>
    </location>
    <ligand>
        <name>substrate</name>
    </ligand>
</feature>
<evidence type="ECO:0000256" key="7">
    <source>
        <dbReference type="HAMAP-Rule" id="MF_00258"/>
    </source>
</evidence>
<evidence type="ECO:0000256" key="4">
    <source>
        <dbReference type="ARBA" id="ARBA00022984"/>
    </source>
</evidence>
<dbReference type="EC" id="5.1.1.3" evidence="2 7"/>
<evidence type="ECO:0000256" key="6">
    <source>
        <dbReference type="ARBA" id="ARBA00023316"/>
    </source>
</evidence>
<keyword evidence="6 7" id="KW-0961">Cell wall biogenesis/degradation</keyword>
<organism evidence="8 9">
    <name type="scientific">Phenylobacterium terrae</name>
    <dbReference type="NCBI Taxonomy" id="2665495"/>
    <lineage>
        <taxon>Bacteria</taxon>
        <taxon>Pseudomonadati</taxon>
        <taxon>Pseudomonadota</taxon>
        <taxon>Alphaproteobacteria</taxon>
        <taxon>Caulobacterales</taxon>
        <taxon>Caulobacteraceae</taxon>
        <taxon>Phenylobacterium</taxon>
    </lineage>
</organism>
<name>A0ABW4N136_9CAUL</name>
<comment type="similarity">
    <text evidence="7">Belongs to the aspartate/glutamate racemases family.</text>
</comment>
<dbReference type="RefSeq" id="WP_377283258.1">
    <property type="nucleotide sequence ID" value="NZ_JBHRSI010000008.1"/>
</dbReference>
<sequence length="287" mass="31212">MAIGVFDSGVGGLTVHHKLVERFPAADFVYLADQANTPYGGRGGEEIVDLTRAGCERLFAEGCDLVVLACNTAAGVALRRLQQTWLPGYRKETGRKVNVLGIIVPTIEAATGLPWEHEADRLPEKVEKVDILAVFSTPATARSRVYEIEIDKRRQDVAVFSEPCPELARMIETGASAVELAQTIEGHVKAITTRIGRPPDRAILGCTHYEIVADMFRAALPPGTPLIHQPQATADALAAYLERHPEFDPGSNGLRRFITTGKPGAQHQLVETFWGAPLNFEAAREPA</sequence>